<organism evidence="1 2">
    <name type="scientific">Miscanthus lutarioriparius</name>
    <dbReference type="NCBI Taxonomy" id="422564"/>
    <lineage>
        <taxon>Eukaryota</taxon>
        <taxon>Viridiplantae</taxon>
        <taxon>Streptophyta</taxon>
        <taxon>Embryophyta</taxon>
        <taxon>Tracheophyta</taxon>
        <taxon>Spermatophyta</taxon>
        <taxon>Magnoliopsida</taxon>
        <taxon>Liliopsida</taxon>
        <taxon>Poales</taxon>
        <taxon>Poaceae</taxon>
        <taxon>PACMAD clade</taxon>
        <taxon>Panicoideae</taxon>
        <taxon>Andropogonodae</taxon>
        <taxon>Andropogoneae</taxon>
        <taxon>Saccharinae</taxon>
        <taxon>Miscanthus</taxon>
    </lineage>
</organism>
<dbReference type="AlphaFoldDB" id="A0A811QB92"/>
<name>A0A811QB92_9POAL</name>
<accession>A0A811QB92</accession>
<evidence type="ECO:0000313" key="2">
    <source>
        <dbReference type="Proteomes" id="UP000604825"/>
    </source>
</evidence>
<protein>
    <submittedName>
        <fullName evidence="1">Uncharacterized protein</fullName>
    </submittedName>
</protein>
<dbReference type="EMBL" id="CAJGYO010000009">
    <property type="protein sequence ID" value="CAD6254502.1"/>
    <property type="molecule type" value="Genomic_DNA"/>
</dbReference>
<dbReference type="PANTHER" id="PTHR34223:SF107">
    <property type="entry name" value="F-BOX DOMAIN-CONTAINING PROTEIN"/>
    <property type="match status" value="1"/>
</dbReference>
<dbReference type="OrthoDB" id="685981at2759"/>
<dbReference type="InterPro" id="IPR053197">
    <property type="entry name" value="F-box_SCFL_complex_component"/>
</dbReference>
<evidence type="ECO:0000313" key="1">
    <source>
        <dbReference type="EMBL" id="CAD6254502.1"/>
    </source>
</evidence>
<keyword evidence="2" id="KW-1185">Reference proteome</keyword>
<dbReference type="PANTHER" id="PTHR34223">
    <property type="entry name" value="OS11G0201299 PROTEIN"/>
    <property type="match status" value="1"/>
</dbReference>
<dbReference type="Proteomes" id="UP000604825">
    <property type="component" value="Unassembled WGS sequence"/>
</dbReference>
<reference evidence="1" key="1">
    <citation type="submission" date="2020-10" db="EMBL/GenBank/DDBJ databases">
        <authorList>
            <person name="Han B."/>
            <person name="Lu T."/>
            <person name="Zhao Q."/>
            <person name="Huang X."/>
            <person name="Zhao Y."/>
        </authorList>
    </citation>
    <scope>NUCLEOTIDE SEQUENCE</scope>
</reference>
<gene>
    <name evidence="1" type="ORF">NCGR_LOCUS38106</name>
</gene>
<proteinExistence type="predicted"/>
<comment type="caution">
    <text evidence="1">The sequence shown here is derived from an EMBL/GenBank/DDBJ whole genome shotgun (WGS) entry which is preliminary data.</text>
</comment>
<sequence>MESLNTSLASCRLRRPSARTCSPADGLWVGSVDPDQLESVEDLRSLVNHLLLLRRDSPLEKCYFTFNAHLSSHDDVSHVNLWFQHVVMCKVYVLSLSMFVRSLDEPCLQLDNLPLISQHLRRLELAGVQVHNSFLNFTNCPSLDHLKLMDCELSSVNKIVSESLKHLIIIFSVGSSDSRINIYTPNVASLRLEHFEGRTPILEGMPSLLEASVKIAGGCRDRCTNANYFWTCDCESCNSSDSTANGNINCVLLRGLLEAKSLALKSASNMFIFKRDLRWCPVFTNLKTLLLNGYCGLNIKWKSNYVSVQ</sequence>